<feature type="signal peptide" evidence="4">
    <location>
        <begin position="1"/>
        <end position="20"/>
    </location>
</feature>
<name>A0A8G2C8D7_9BACT</name>
<evidence type="ECO:0000256" key="3">
    <source>
        <dbReference type="SAM" id="MobiDB-lite"/>
    </source>
</evidence>
<evidence type="ECO:0000313" key="6">
    <source>
        <dbReference type="EMBL" id="SHI79954.1"/>
    </source>
</evidence>
<dbReference type="HAMAP" id="MF_02066">
    <property type="entry name" value="CpoB"/>
    <property type="match status" value="1"/>
</dbReference>
<feature type="repeat" description="TPR" evidence="2">
    <location>
        <begin position="284"/>
        <end position="317"/>
    </location>
</feature>
<dbReference type="Gene3D" id="1.25.40.10">
    <property type="entry name" value="Tetratricopeptide repeat domain"/>
    <property type="match status" value="1"/>
</dbReference>
<evidence type="ECO:0000259" key="5">
    <source>
        <dbReference type="Pfam" id="PF13525"/>
    </source>
</evidence>
<protein>
    <submittedName>
        <fullName evidence="6">Tol-pal system protein YbgF</fullName>
    </submittedName>
</protein>
<evidence type="ECO:0000313" key="7">
    <source>
        <dbReference type="Proteomes" id="UP000184001"/>
    </source>
</evidence>
<dbReference type="InterPro" id="IPR019734">
    <property type="entry name" value="TPR_rpt"/>
</dbReference>
<dbReference type="PROSITE" id="PS50005">
    <property type="entry name" value="TPR"/>
    <property type="match status" value="2"/>
</dbReference>
<dbReference type="NCBIfam" id="TIGR02795">
    <property type="entry name" value="tol_pal_ybgF"/>
    <property type="match status" value="1"/>
</dbReference>
<dbReference type="InterPro" id="IPR014162">
    <property type="entry name" value="CpoB_C"/>
</dbReference>
<dbReference type="Pfam" id="PF13525">
    <property type="entry name" value="YfiO"/>
    <property type="match status" value="1"/>
</dbReference>
<dbReference type="InterPro" id="IPR011990">
    <property type="entry name" value="TPR-like_helical_dom_sf"/>
</dbReference>
<evidence type="ECO:0000256" key="2">
    <source>
        <dbReference type="PROSITE-ProRule" id="PRU00339"/>
    </source>
</evidence>
<evidence type="ECO:0000256" key="1">
    <source>
        <dbReference type="ARBA" id="ARBA00022729"/>
    </source>
</evidence>
<dbReference type="Proteomes" id="UP000184001">
    <property type="component" value="Unassembled WGS sequence"/>
</dbReference>
<feature type="region of interest" description="Disordered" evidence="3">
    <location>
        <begin position="89"/>
        <end position="249"/>
    </location>
</feature>
<feature type="compositionally biased region" description="Low complexity" evidence="3">
    <location>
        <begin position="146"/>
        <end position="163"/>
    </location>
</feature>
<feature type="chain" id="PRO_5039893651" evidence="4">
    <location>
        <begin position="21"/>
        <end position="367"/>
    </location>
</feature>
<gene>
    <name evidence="6" type="ORF">SAMN05660830_01034</name>
</gene>
<feature type="domain" description="Outer membrane lipoprotein BamD-like" evidence="5">
    <location>
        <begin position="283"/>
        <end position="361"/>
    </location>
</feature>
<evidence type="ECO:0000256" key="4">
    <source>
        <dbReference type="SAM" id="SignalP"/>
    </source>
</evidence>
<dbReference type="InterPro" id="IPR039565">
    <property type="entry name" value="BamD-like"/>
</dbReference>
<dbReference type="EMBL" id="FQZR01000002">
    <property type="protein sequence ID" value="SHI79954.1"/>
    <property type="molecule type" value="Genomic_DNA"/>
</dbReference>
<dbReference type="SUPFAM" id="SSF48452">
    <property type="entry name" value="TPR-like"/>
    <property type="match status" value="1"/>
</dbReference>
<feature type="compositionally biased region" description="Low complexity" evidence="3">
    <location>
        <begin position="181"/>
        <end position="212"/>
    </location>
</feature>
<feature type="compositionally biased region" description="Polar residues" evidence="3">
    <location>
        <begin position="93"/>
        <end position="104"/>
    </location>
</feature>
<dbReference type="RefSeq" id="WP_020002146.1">
    <property type="nucleotide sequence ID" value="NZ_CP192219.1"/>
</dbReference>
<sequence>MKRRLFVGSIILVCCGCSTASMHTEVASTKWRMENLEQRFLDFRERAALREAGLSTRIAKLEKQLGLPVPTQEEMIAESVQLTPEVHVFSPTDGANTAAATSVDNDGDPEPSANESAQPATKNADEADSQAVADEQQLEDETSAKPSVAEAATPPAPTNADSPVHPFTKSSAQPQVDEKASSSAQPSEASSPQAAAASVPSSSQEVSTPSPTAKDAQPSSAPRVVAQHSDVPVPKKTVRPPAKKTGSTSMYKHGLELLEKGRYVEGRERLEEFLTEFPRDPLTPNAVYWVGEAYYSQKDYLIAVDVFREVLNRFPESSKAKSAMLKIGYSFERMNELSEARRYLLKVVEKYPKSNEARLARKMLSGI</sequence>
<dbReference type="GO" id="GO:0051301">
    <property type="term" value="P:cell division"/>
    <property type="evidence" value="ECO:0007669"/>
    <property type="project" value="InterPro"/>
</dbReference>
<keyword evidence="1 4" id="KW-0732">Signal</keyword>
<dbReference type="AlphaFoldDB" id="A0A8G2C8D7"/>
<accession>A0A8G2C8D7</accession>
<proteinExistence type="inferred from homology"/>
<dbReference type="InterPro" id="IPR034706">
    <property type="entry name" value="CpoB"/>
</dbReference>
<organism evidence="6 7">
    <name type="scientific">Halodesulfovibrio aestuarii</name>
    <dbReference type="NCBI Taxonomy" id="126333"/>
    <lineage>
        <taxon>Bacteria</taxon>
        <taxon>Pseudomonadati</taxon>
        <taxon>Thermodesulfobacteriota</taxon>
        <taxon>Desulfovibrionia</taxon>
        <taxon>Desulfovibrionales</taxon>
        <taxon>Desulfovibrionaceae</taxon>
        <taxon>Halodesulfovibrio</taxon>
    </lineage>
</organism>
<keyword evidence="2" id="KW-0802">TPR repeat</keyword>
<reference evidence="6 7" key="1">
    <citation type="submission" date="2016-11" db="EMBL/GenBank/DDBJ databases">
        <authorList>
            <person name="Varghese N."/>
            <person name="Submissions S."/>
        </authorList>
    </citation>
    <scope>NUCLEOTIDE SEQUENCE [LARGE SCALE GENOMIC DNA]</scope>
    <source>
        <strain evidence="6 7">DSM 17919</strain>
    </source>
</reference>
<feature type="repeat" description="TPR" evidence="2">
    <location>
        <begin position="321"/>
        <end position="354"/>
    </location>
</feature>
<comment type="caution">
    <text evidence="6">The sequence shown here is derived from an EMBL/GenBank/DDBJ whole genome shotgun (WGS) entry which is preliminary data.</text>
</comment>